<dbReference type="AlphaFoldDB" id="A0A5N6K7S0"/>
<proteinExistence type="predicted"/>
<feature type="compositionally biased region" description="Polar residues" evidence="1">
    <location>
        <begin position="1"/>
        <end position="11"/>
    </location>
</feature>
<gene>
    <name evidence="2" type="ORF">EYC80_001002</name>
</gene>
<dbReference type="EMBL" id="VIGI01000006">
    <property type="protein sequence ID" value="KAB8298839.1"/>
    <property type="molecule type" value="Genomic_DNA"/>
</dbReference>
<reference evidence="2 3" key="1">
    <citation type="submission" date="2019-06" db="EMBL/GenBank/DDBJ databases">
        <title>Genome Sequence of the Brown Rot Fungal Pathogen Monilinia laxa.</title>
        <authorList>
            <person name="De Miccolis Angelini R.M."/>
            <person name="Landi L."/>
            <person name="Abate D."/>
            <person name="Pollastro S."/>
            <person name="Romanazzi G."/>
            <person name="Faretra F."/>
        </authorList>
    </citation>
    <scope>NUCLEOTIDE SEQUENCE [LARGE SCALE GENOMIC DNA]</scope>
    <source>
        <strain evidence="2 3">Mlax316</strain>
    </source>
</reference>
<evidence type="ECO:0000313" key="2">
    <source>
        <dbReference type="EMBL" id="KAB8298839.1"/>
    </source>
</evidence>
<feature type="region of interest" description="Disordered" evidence="1">
    <location>
        <begin position="1"/>
        <end position="26"/>
    </location>
</feature>
<sequence length="86" mass="9674">MGSSGKPQNVMSKDLTPVQEAKKIKDMEFRQREIEDSKALTAQAEQRCAEIMADFIEATVEERHAYEQGKMEGQIASYTSNFLGSK</sequence>
<dbReference type="Proteomes" id="UP000326757">
    <property type="component" value="Unassembled WGS sequence"/>
</dbReference>
<accession>A0A5N6K7S0</accession>
<organism evidence="2 3">
    <name type="scientific">Monilinia laxa</name>
    <name type="common">Brown rot fungus</name>
    <name type="synonym">Sclerotinia laxa</name>
    <dbReference type="NCBI Taxonomy" id="61186"/>
    <lineage>
        <taxon>Eukaryota</taxon>
        <taxon>Fungi</taxon>
        <taxon>Dikarya</taxon>
        <taxon>Ascomycota</taxon>
        <taxon>Pezizomycotina</taxon>
        <taxon>Leotiomycetes</taxon>
        <taxon>Helotiales</taxon>
        <taxon>Sclerotiniaceae</taxon>
        <taxon>Monilinia</taxon>
    </lineage>
</organism>
<comment type="caution">
    <text evidence="2">The sequence shown here is derived from an EMBL/GenBank/DDBJ whole genome shotgun (WGS) entry which is preliminary data.</text>
</comment>
<keyword evidence="3" id="KW-1185">Reference proteome</keyword>
<evidence type="ECO:0000313" key="3">
    <source>
        <dbReference type="Proteomes" id="UP000326757"/>
    </source>
</evidence>
<name>A0A5N6K7S0_MONLA</name>
<evidence type="ECO:0000256" key="1">
    <source>
        <dbReference type="SAM" id="MobiDB-lite"/>
    </source>
</evidence>
<protein>
    <submittedName>
        <fullName evidence="2">Uncharacterized protein</fullName>
    </submittedName>
</protein>